<feature type="transmembrane region" description="Helical" evidence="6">
    <location>
        <begin position="317"/>
        <end position="340"/>
    </location>
</feature>
<dbReference type="PANTHER" id="PTHR30250">
    <property type="entry name" value="PST FAMILY PREDICTED COLANIC ACID TRANSPORTER"/>
    <property type="match status" value="1"/>
</dbReference>
<proteinExistence type="predicted"/>
<dbReference type="EMBL" id="FYEH01000013">
    <property type="protein sequence ID" value="SNB75473.1"/>
    <property type="molecule type" value="Genomic_DNA"/>
</dbReference>
<feature type="transmembrane region" description="Helical" evidence="6">
    <location>
        <begin position="79"/>
        <end position="99"/>
    </location>
</feature>
<evidence type="ECO:0000313" key="8">
    <source>
        <dbReference type="Proteomes" id="UP000197065"/>
    </source>
</evidence>
<feature type="transmembrane region" description="Helical" evidence="6">
    <location>
        <begin position="438"/>
        <end position="460"/>
    </location>
</feature>
<evidence type="ECO:0000313" key="7">
    <source>
        <dbReference type="EMBL" id="SNB75473.1"/>
    </source>
</evidence>
<keyword evidence="5 6" id="KW-0472">Membrane</keyword>
<reference evidence="7 8" key="1">
    <citation type="submission" date="2017-06" db="EMBL/GenBank/DDBJ databases">
        <authorList>
            <person name="Kim H.J."/>
            <person name="Triplett B.A."/>
        </authorList>
    </citation>
    <scope>NUCLEOTIDE SEQUENCE [LARGE SCALE GENOMIC DNA]</scope>
    <source>
        <strain evidence="7 8">B29T1</strain>
    </source>
</reference>
<feature type="transmembrane region" description="Helical" evidence="6">
    <location>
        <begin position="173"/>
        <end position="191"/>
    </location>
</feature>
<feature type="transmembrane region" description="Helical" evidence="6">
    <location>
        <begin position="37"/>
        <end position="58"/>
    </location>
</feature>
<feature type="transmembrane region" description="Helical" evidence="6">
    <location>
        <begin position="352"/>
        <end position="375"/>
    </location>
</feature>
<feature type="transmembrane region" description="Helical" evidence="6">
    <location>
        <begin position="407"/>
        <end position="432"/>
    </location>
</feature>
<keyword evidence="2" id="KW-1003">Cell membrane</keyword>
<dbReference type="Pfam" id="PF13440">
    <property type="entry name" value="Polysacc_synt_3"/>
    <property type="match status" value="1"/>
</dbReference>
<dbReference type="PANTHER" id="PTHR30250:SF11">
    <property type="entry name" value="O-ANTIGEN TRANSPORTER-RELATED"/>
    <property type="match status" value="1"/>
</dbReference>
<evidence type="ECO:0000256" key="2">
    <source>
        <dbReference type="ARBA" id="ARBA00022475"/>
    </source>
</evidence>
<dbReference type="InterPro" id="IPR050833">
    <property type="entry name" value="Poly_Biosynth_Transport"/>
</dbReference>
<dbReference type="Proteomes" id="UP000197065">
    <property type="component" value="Unassembled WGS sequence"/>
</dbReference>
<organism evidence="7 8">
    <name type="scientific">Arboricoccus pini</name>
    <dbReference type="NCBI Taxonomy" id="1963835"/>
    <lineage>
        <taxon>Bacteria</taxon>
        <taxon>Pseudomonadati</taxon>
        <taxon>Pseudomonadota</taxon>
        <taxon>Alphaproteobacteria</taxon>
        <taxon>Geminicoccales</taxon>
        <taxon>Geminicoccaceae</taxon>
        <taxon>Arboricoccus</taxon>
    </lineage>
</organism>
<feature type="transmembrane region" description="Helical" evidence="6">
    <location>
        <begin position="111"/>
        <end position="131"/>
    </location>
</feature>
<dbReference type="RefSeq" id="WP_088562483.1">
    <property type="nucleotide sequence ID" value="NZ_FYEH01000013.1"/>
</dbReference>
<evidence type="ECO:0000256" key="5">
    <source>
        <dbReference type="ARBA" id="ARBA00023136"/>
    </source>
</evidence>
<sequence>MTNLLDIVIQFGSAVLGRGFYVVLQIVLARVLGPHDFGIYAIGWTVVGLVSTLTPLGMPQAALRFSVGGRASLLSAPMILAGGTSLLTALGLWFGAGPIARHIFGAPDAALVIQAFAPSVFLLTLFTVMLASLRASGGLLASAIAGALIFIIYFAATVLVFQASASASAAAHMYNLALVLVIGLTVFMLAARPSQATPVALRTLIQFGLITMFINSANVLNIWADRVVLGMMSDASAVGIYQVASQLAMIPIVLRSAVITVFEARVPKVAAPGASVPEISQEFTAALRILLHMTGPGLLALALTAGFWVRLLFGEQYVAAAPALAILALGQLGATLFGPSTNALHMTGKERLVMVLTVGCCIFNLAGNVLLIPFLGSTGAALASAIAIVLVGFLGIVVLLRTGRLTLTFGAVGDMLAGLGAAALVMAAMIFLVGTPSLAYAILVAVTGYVAYALLVYCLCTSEDELVDLVRARLARLLGQASLT</sequence>
<feature type="transmembrane region" description="Helical" evidence="6">
    <location>
        <begin position="7"/>
        <end position="31"/>
    </location>
</feature>
<evidence type="ECO:0000256" key="1">
    <source>
        <dbReference type="ARBA" id="ARBA00004651"/>
    </source>
</evidence>
<dbReference type="GO" id="GO:0005886">
    <property type="term" value="C:plasma membrane"/>
    <property type="evidence" value="ECO:0007669"/>
    <property type="project" value="UniProtKB-SubCell"/>
</dbReference>
<keyword evidence="4 6" id="KW-1133">Transmembrane helix</keyword>
<feature type="transmembrane region" description="Helical" evidence="6">
    <location>
        <begin position="203"/>
        <end position="223"/>
    </location>
</feature>
<accession>A0A212RSJ0</accession>
<protein>
    <submittedName>
        <fullName evidence="7">Membrane protein involved in the export of O-antigen and teichoic acid</fullName>
    </submittedName>
</protein>
<dbReference type="AlphaFoldDB" id="A0A212RSJ0"/>
<keyword evidence="3 6" id="KW-0812">Transmembrane</keyword>
<feature type="transmembrane region" description="Helical" evidence="6">
    <location>
        <begin position="138"/>
        <end position="161"/>
    </location>
</feature>
<evidence type="ECO:0000256" key="4">
    <source>
        <dbReference type="ARBA" id="ARBA00022989"/>
    </source>
</evidence>
<feature type="transmembrane region" description="Helical" evidence="6">
    <location>
        <begin position="381"/>
        <end position="400"/>
    </location>
</feature>
<name>A0A212RSJ0_9PROT</name>
<keyword evidence="8" id="KW-1185">Reference proteome</keyword>
<evidence type="ECO:0000256" key="3">
    <source>
        <dbReference type="ARBA" id="ARBA00022692"/>
    </source>
</evidence>
<feature type="transmembrane region" description="Helical" evidence="6">
    <location>
        <begin position="243"/>
        <end position="262"/>
    </location>
</feature>
<dbReference type="OrthoDB" id="5785171at2"/>
<evidence type="ECO:0000256" key="6">
    <source>
        <dbReference type="SAM" id="Phobius"/>
    </source>
</evidence>
<gene>
    <name evidence="7" type="ORF">SAMN07250955_11358</name>
</gene>
<feature type="transmembrane region" description="Helical" evidence="6">
    <location>
        <begin position="289"/>
        <end position="311"/>
    </location>
</feature>
<comment type="subcellular location">
    <subcellularLocation>
        <location evidence="1">Cell membrane</location>
        <topology evidence="1">Multi-pass membrane protein</topology>
    </subcellularLocation>
</comment>